<feature type="compositionally biased region" description="Pro residues" evidence="11">
    <location>
        <begin position="325"/>
        <end position="338"/>
    </location>
</feature>
<dbReference type="Gene3D" id="2.60.40.290">
    <property type="match status" value="1"/>
</dbReference>
<feature type="active site" description="Proton donor" evidence="9">
    <location>
        <position position="151"/>
    </location>
</feature>
<dbReference type="EC" id="3.2.1.-" evidence="10"/>
<dbReference type="Pfam" id="PF00553">
    <property type="entry name" value="CBM_2"/>
    <property type="match status" value="1"/>
</dbReference>
<dbReference type="Pfam" id="PF01341">
    <property type="entry name" value="Glyco_hydro_6"/>
    <property type="match status" value="1"/>
</dbReference>
<feature type="signal peptide" evidence="10">
    <location>
        <begin position="1"/>
        <end position="34"/>
    </location>
</feature>
<dbReference type="STRING" id="469371.Tbis_2830"/>
<dbReference type="GO" id="GO:0030245">
    <property type="term" value="P:cellulose catabolic process"/>
    <property type="evidence" value="ECO:0007669"/>
    <property type="project" value="UniProtKB-KW"/>
</dbReference>
<keyword evidence="5 10" id="KW-0119">Carbohydrate metabolism</keyword>
<dbReference type="CAZy" id="CBM2">
    <property type="family name" value="Carbohydrate-Binding Module Family 2"/>
</dbReference>
<dbReference type="PROSITE" id="PS00655">
    <property type="entry name" value="GLYCOSYL_HYDROL_F6_1"/>
    <property type="match status" value="1"/>
</dbReference>
<dbReference type="InterPro" id="IPR016288">
    <property type="entry name" value="Beta_cellobiohydrolase"/>
</dbReference>
<sequence length="456" mass="47107">MSRIRRFLATALAAATAGVGAIVTAIASAGPAHAYDSPFYVDPQSNAAKWVAANPNDPRTPVIRDRIAAVPTGRWFANYNPSTVRAEVDAYVGAAAAAGKIPIMVVYAMPNRDCGGPSAGGAPNHTAYRAWIDEIAAGLRNRPAVIILEPDALPIMTNCMSPSEQAEVQASMAYAGKKFKAASSQAKVYFDAGHDAWVPADEMASRLRGADIANSADGIALNVSNYRYTSGLISYAKSVLSAIGASHLRAVIDTSRNGNGPLGSEWCDPPGRATGTWSTTDTGDPAIDAFLWIKPPGEADGCIATPGVFVPDRAYELAMNAAPPTYSPSPTPSSPSPSPSQSDPGSPSPSPSQPPAGKACEATYALVNQWPGGFQAEVTVKNTGSSPINGWTVQWTLPSGQSITQLWNGDLSTSGSNVTVRNVSWNGNVPAGGSTSFGFLGSGTGQLSSSITCSAS</sequence>
<evidence type="ECO:0000256" key="8">
    <source>
        <dbReference type="PROSITE-ProRule" id="PRU10056"/>
    </source>
</evidence>
<evidence type="ECO:0000256" key="6">
    <source>
        <dbReference type="ARBA" id="ARBA00023295"/>
    </source>
</evidence>
<accession>D6Y6N8</accession>
<dbReference type="RefSeq" id="WP_013133062.1">
    <property type="nucleotide sequence ID" value="NC_014165.1"/>
</dbReference>
<dbReference type="InterPro" id="IPR001524">
    <property type="entry name" value="Glyco_hydro_6_CS"/>
</dbReference>
<keyword evidence="4" id="KW-1015">Disulfide bond</keyword>
<dbReference type="PANTHER" id="PTHR34876:SF4">
    <property type="entry name" value="1,4-BETA-D-GLUCAN CELLOBIOHYDROLASE C-RELATED"/>
    <property type="match status" value="1"/>
</dbReference>
<dbReference type="InterPro" id="IPR012291">
    <property type="entry name" value="CBM2_carb-bd_dom_sf"/>
</dbReference>
<dbReference type="PANTHER" id="PTHR34876">
    <property type="match status" value="1"/>
</dbReference>
<dbReference type="Proteomes" id="UP000006640">
    <property type="component" value="Chromosome"/>
</dbReference>
<feature type="region of interest" description="Disordered" evidence="11">
    <location>
        <begin position="258"/>
        <end position="280"/>
    </location>
</feature>
<dbReference type="SMART" id="SM00637">
    <property type="entry name" value="CBD_II"/>
    <property type="match status" value="1"/>
</dbReference>
<evidence type="ECO:0000313" key="13">
    <source>
        <dbReference type="EMBL" id="ADG89529.1"/>
    </source>
</evidence>
<evidence type="ECO:0000256" key="4">
    <source>
        <dbReference type="ARBA" id="ARBA00023157"/>
    </source>
</evidence>
<keyword evidence="6 10" id="KW-0326">Glycosidase</keyword>
<evidence type="ECO:0000256" key="1">
    <source>
        <dbReference type="ARBA" id="ARBA00022729"/>
    </source>
</evidence>
<dbReference type="InterPro" id="IPR036434">
    <property type="entry name" value="Beta_cellobiohydrolase_sf"/>
</dbReference>
<reference evidence="13 14" key="1">
    <citation type="submission" date="2010-01" db="EMBL/GenBank/DDBJ databases">
        <title>The complete genome of Thermobispora bispora DSM 43833.</title>
        <authorList>
            <consortium name="US DOE Joint Genome Institute (JGI-PGF)"/>
            <person name="Lucas S."/>
            <person name="Copeland A."/>
            <person name="Lapidus A."/>
            <person name="Glavina del Rio T."/>
            <person name="Dalin E."/>
            <person name="Tice H."/>
            <person name="Bruce D."/>
            <person name="Goodwin L."/>
            <person name="Pitluck S."/>
            <person name="Kyrpides N."/>
            <person name="Mavromatis K."/>
            <person name="Ivanova N."/>
            <person name="Mikhailova N."/>
            <person name="Chertkov O."/>
            <person name="Brettin T."/>
            <person name="Detter J.C."/>
            <person name="Han C."/>
            <person name="Larimer F."/>
            <person name="Land M."/>
            <person name="Hauser L."/>
            <person name="Markowitz V."/>
            <person name="Cheng J.-F."/>
            <person name="Hugenholtz P."/>
            <person name="Woyke T."/>
            <person name="Wu D."/>
            <person name="Jando M."/>
            <person name="Schneider S."/>
            <person name="Klenk H.-P."/>
            <person name="Eisen J.A."/>
        </authorList>
    </citation>
    <scope>NUCLEOTIDE SEQUENCE [LARGE SCALE GENOMIC DNA]</scope>
    <source>
        <strain evidence="14">ATCC 19993 / DSM 43833 / CBS 139.67 / JCM 10125 / KCTC 9307 / NBRC 14880 / R51</strain>
    </source>
</reference>
<dbReference type="eggNOG" id="COG5297">
    <property type="taxonomic scope" value="Bacteria"/>
</dbReference>
<dbReference type="SUPFAM" id="SSF49384">
    <property type="entry name" value="Carbohydrate-binding domain"/>
    <property type="match status" value="1"/>
</dbReference>
<dbReference type="SMR" id="D6Y6N8"/>
<name>D6Y6N8_THEBD</name>
<feature type="domain" description="CBM2" evidence="12">
    <location>
        <begin position="353"/>
        <end position="456"/>
    </location>
</feature>
<keyword evidence="14" id="KW-1185">Reference proteome</keyword>
<evidence type="ECO:0000256" key="5">
    <source>
        <dbReference type="ARBA" id="ARBA00023277"/>
    </source>
</evidence>
<evidence type="ECO:0000256" key="2">
    <source>
        <dbReference type="ARBA" id="ARBA00022801"/>
    </source>
</evidence>
<gene>
    <name evidence="13" type="ordered locus">Tbis_2830</name>
</gene>
<dbReference type="CAZy" id="GH6">
    <property type="family name" value="Glycoside Hydrolase Family 6"/>
</dbReference>
<keyword evidence="1 10" id="KW-0732">Signal</keyword>
<evidence type="ECO:0000256" key="10">
    <source>
        <dbReference type="RuleBase" id="RU361186"/>
    </source>
</evidence>
<feature type="chain" id="PRO_5005126760" description="Glucanase" evidence="10">
    <location>
        <begin position="35"/>
        <end position="456"/>
    </location>
</feature>
<dbReference type="HOGENOM" id="CLU_015488_2_1_11"/>
<comment type="similarity">
    <text evidence="10">Belongs to the glycosyl hydrolase family 6.</text>
</comment>
<keyword evidence="3 10" id="KW-0136">Cellulose degradation</keyword>
<feature type="region of interest" description="Disordered" evidence="11">
    <location>
        <begin position="321"/>
        <end position="358"/>
    </location>
</feature>
<evidence type="ECO:0000313" key="14">
    <source>
        <dbReference type="Proteomes" id="UP000006640"/>
    </source>
</evidence>
<keyword evidence="2 10" id="KW-0378">Hydrolase</keyword>
<dbReference type="GO" id="GO:0004553">
    <property type="term" value="F:hydrolase activity, hydrolyzing O-glycosyl compounds"/>
    <property type="evidence" value="ECO:0007669"/>
    <property type="project" value="InterPro"/>
</dbReference>
<proteinExistence type="inferred from homology"/>
<dbReference type="OrthoDB" id="309899at2"/>
<feature type="active site" evidence="8">
    <location>
        <position position="113"/>
    </location>
</feature>
<keyword evidence="7 10" id="KW-0624">Polysaccharide degradation</keyword>
<dbReference type="Gene3D" id="3.20.20.40">
    <property type="entry name" value="1, 4-beta cellobiohydrolase"/>
    <property type="match status" value="1"/>
</dbReference>
<protein>
    <recommendedName>
        <fullName evidence="10">Glucanase</fullName>
        <ecNumber evidence="10">3.2.1.-</ecNumber>
    </recommendedName>
</protein>
<dbReference type="InterPro" id="IPR018366">
    <property type="entry name" value="CBM2_CS"/>
</dbReference>
<organism evidence="13 14">
    <name type="scientific">Thermobispora bispora (strain ATCC 19993 / DSM 43833 / CBS 139.67 / JCM 10125 / KCTC 9307 / NBRC 14880 / R51)</name>
    <dbReference type="NCBI Taxonomy" id="469371"/>
    <lineage>
        <taxon>Bacteria</taxon>
        <taxon>Bacillati</taxon>
        <taxon>Actinomycetota</taxon>
        <taxon>Actinomycetes</taxon>
        <taxon>Streptosporangiales</taxon>
        <taxon>Streptosporangiaceae</taxon>
        <taxon>Thermobispora</taxon>
    </lineage>
</organism>
<evidence type="ECO:0000256" key="7">
    <source>
        <dbReference type="ARBA" id="ARBA00023326"/>
    </source>
</evidence>
<dbReference type="PROSITE" id="PS00656">
    <property type="entry name" value="GLYCOSYL_HYDROL_F6_2"/>
    <property type="match status" value="1"/>
</dbReference>
<dbReference type="SUPFAM" id="SSF51989">
    <property type="entry name" value="Glycosyl hydrolases family 6, cellulases"/>
    <property type="match status" value="1"/>
</dbReference>
<evidence type="ECO:0000259" key="12">
    <source>
        <dbReference type="PROSITE" id="PS51173"/>
    </source>
</evidence>
<dbReference type="PROSITE" id="PS51173">
    <property type="entry name" value="CBM2"/>
    <property type="match status" value="1"/>
</dbReference>
<dbReference type="EMBL" id="CP001874">
    <property type="protein sequence ID" value="ADG89529.1"/>
    <property type="molecule type" value="Genomic_DNA"/>
</dbReference>
<dbReference type="InterPro" id="IPR001919">
    <property type="entry name" value="CBD2"/>
</dbReference>
<dbReference type="PRINTS" id="PR00733">
    <property type="entry name" value="GLHYDRLASE6"/>
</dbReference>
<dbReference type="PROSITE" id="PS00561">
    <property type="entry name" value="CBM2_A"/>
    <property type="match status" value="1"/>
</dbReference>
<evidence type="ECO:0000256" key="11">
    <source>
        <dbReference type="SAM" id="MobiDB-lite"/>
    </source>
</evidence>
<evidence type="ECO:0000256" key="9">
    <source>
        <dbReference type="PROSITE-ProRule" id="PRU10057"/>
    </source>
</evidence>
<dbReference type="InterPro" id="IPR008965">
    <property type="entry name" value="CBM2/CBM3_carb-bd_dom_sf"/>
</dbReference>
<dbReference type="KEGG" id="tbi:Tbis_2830"/>
<dbReference type="GO" id="GO:0030247">
    <property type="term" value="F:polysaccharide binding"/>
    <property type="evidence" value="ECO:0007669"/>
    <property type="project" value="UniProtKB-UniRule"/>
</dbReference>
<evidence type="ECO:0000256" key="3">
    <source>
        <dbReference type="ARBA" id="ARBA00023001"/>
    </source>
</evidence>
<dbReference type="AlphaFoldDB" id="D6Y6N8"/>